<dbReference type="SUPFAM" id="SSF88659">
    <property type="entry name" value="Sigma3 and sigma4 domains of RNA polymerase sigma factors"/>
    <property type="match status" value="1"/>
</dbReference>
<dbReference type="GO" id="GO:0006352">
    <property type="term" value="P:DNA-templated transcription initiation"/>
    <property type="evidence" value="ECO:0007669"/>
    <property type="project" value="InterPro"/>
</dbReference>
<keyword evidence="4" id="KW-0804">Transcription</keyword>
<dbReference type="SUPFAM" id="SSF88946">
    <property type="entry name" value="Sigma2 domain of RNA polymerase sigma factors"/>
    <property type="match status" value="1"/>
</dbReference>
<evidence type="ECO:0000256" key="4">
    <source>
        <dbReference type="ARBA" id="ARBA00023163"/>
    </source>
</evidence>
<keyword evidence="8" id="KW-1185">Reference proteome</keyword>
<dbReference type="InterPro" id="IPR007627">
    <property type="entry name" value="RNA_pol_sigma70_r2"/>
</dbReference>
<evidence type="ECO:0000256" key="3">
    <source>
        <dbReference type="ARBA" id="ARBA00023082"/>
    </source>
</evidence>
<dbReference type="InterPro" id="IPR013324">
    <property type="entry name" value="RNA_pol_sigma_r3/r4-like"/>
</dbReference>
<comment type="caution">
    <text evidence="7">The sequence shown here is derived from an EMBL/GenBank/DDBJ whole genome shotgun (WGS) entry which is preliminary data.</text>
</comment>
<dbReference type="InterPro" id="IPR013325">
    <property type="entry name" value="RNA_pol_sigma_r2"/>
</dbReference>
<organism evidence="7 8">
    <name type="scientific">Mucilaginibacter corticis</name>
    <dbReference type="NCBI Taxonomy" id="2597670"/>
    <lineage>
        <taxon>Bacteria</taxon>
        <taxon>Pseudomonadati</taxon>
        <taxon>Bacteroidota</taxon>
        <taxon>Sphingobacteriia</taxon>
        <taxon>Sphingobacteriales</taxon>
        <taxon>Sphingobacteriaceae</taxon>
        <taxon>Mucilaginibacter</taxon>
    </lineage>
</organism>
<dbReference type="Pfam" id="PF04542">
    <property type="entry name" value="Sigma70_r2"/>
    <property type="match status" value="1"/>
</dbReference>
<dbReference type="Gene3D" id="1.10.1740.10">
    <property type="match status" value="1"/>
</dbReference>
<comment type="similarity">
    <text evidence="1">Belongs to the sigma-70 factor family. ECF subfamily.</text>
</comment>
<keyword evidence="2" id="KW-0805">Transcription regulation</keyword>
<dbReference type="Pfam" id="PF08281">
    <property type="entry name" value="Sigma70_r4_2"/>
    <property type="match status" value="1"/>
</dbReference>
<evidence type="ECO:0000256" key="1">
    <source>
        <dbReference type="ARBA" id="ARBA00010641"/>
    </source>
</evidence>
<dbReference type="CDD" id="cd06171">
    <property type="entry name" value="Sigma70_r4"/>
    <property type="match status" value="1"/>
</dbReference>
<gene>
    <name evidence="7" type="ORF">FO440_22520</name>
</gene>
<feature type="domain" description="RNA polymerase sigma-70 region 2" evidence="5">
    <location>
        <begin position="30"/>
        <end position="93"/>
    </location>
</feature>
<reference evidence="7 8" key="1">
    <citation type="submission" date="2019-07" db="EMBL/GenBank/DDBJ databases">
        <authorList>
            <person name="Huq M.A."/>
        </authorList>
    </citation>
    <scope>NUCLEOTIDE SEQUENCE [LARGE SCALE GENOMIC DNA]</scope>
    <source>
        <strain evidence="7 8">MAH-19</strain>
    </source>
</reference>
<dbReference type="GO" id="GO:0016987">
    <property type="term" value="F:sigma factor activity"/>
    <property type="evidence" value="ECO:0007669"/>
    <property type="project" value="UniProtKB-KW"/>
</dbReference>
<dbReference type="InterPro" id="IPR014284">
    <property type="entry name" value="RNA_pol_sigma-70_dom"/>
</dbReference>
<dbReference type="InterPro" id="IPR039425">
    <property type="entry name" value="RNA_pol_sigma-70-like"/>
</dbReference>
<sequence length="190" mass="21696">MPQHLKILTDSELAGLLRSGDAGAYTEIFLRFNRVLVAHAYRMLGDRDRAMDVVQDVLLKVWQNRESLQLSGTLSGYLYRAVRNRILDEISHQEVVERYVDSAMAFVEQGRCPSDDLVIEKELFALVEKEIALLPENMRRAFILRKQQELGYEEVAAQLGISEAAAKQQVYNAVKLLRLKLADLLTVMLF</sequence>
<dbReference type="Gene3D" id="1.10.10.10">
    <property type="entry name" value="Winged helix-like DNA-binding domain superfamily/Winged helix DNA-binding domain"/>
    <property type="match status" value="1"/>
</dbReference>
<dbReference type="Proteomes" id="UP000318733">
    <property type="component" value="Unassembled WGS sequence"/>
</dbReference>
<dbReference type="NCBIfam" id="TIGR02937">
    <property type="entry name" value="sigma70-ECF"/>
    <property type="match status" value="1"/>
</dbReference>
<evidence type="ECO:0000256" key="2">
    <source>
        <dbReference type="ARBA" id="ARBA00023015"/>
    </source>
</evidence>
<evidence type="ECO:0000313" key="8">
    <source>
        <dbReference type="Proteomes" id="UP000318733"/>
    </source>
</evidence>
<dbReference type="PANTHER" id="PTHR43133">
    <property type="entry name" value="RNA POLYMERASE ECF-TYPE SIGMA FACTO"/>
    <property type="match status" value="1"/>
</dbReference>
<dbReference type="InterPro" id="IPR013249">
    <property type="entry name" value="RNA_pol_sigma70_r4_t2"/>
</dbReference>
<feature type="domain" description="RNA polymerase sigma factor 70 region 4 type 2" evidence="6">
    <location>
        <begin position="127"/>
        <end position="177"/>
    </location>
</feature>
<dbReference type="GO" id="GO:0003677">
    <property type="term" value="F:DNA binding"/>
    <property type="evidence" value="ECO:0007669"/>
    <property type="project" value="InterPro"/>
</dbReference>
<protein>
    <submittedName>
        <fullName evidence="7">Sigma-70 family RNA polymerase sigma factor</fullName>
    </submittedName>
</protein>
<dbReference type="PANTHER" id="PTHR43133:SF46">
    <property type="entry name" value="RNA POLYMERASE SIGMA-70 FACTOR ECF SUBFAMILY"/>
    <property type="match status" value="1"/>
</dbReference>
<dbReference type="OrthoDB" id="659569at2"/>
<dbReference type="EMBL" id="VLPK01000006">
    <property type="protein sequence ID" value="TSJ36638.1"/>
    <property type="molecule type" value="Genomic_DNA"/>
</dbReference>
<evidence type="ECO:0000259" key="6">
    <source>
        <dbReference type="Pfam" id="PF08281"/>
    </source>
</evidence>
<dbReference type="AlphaFoldDB" id="A0A556M9X5"/>
<proteinExistence type="inferred from homology"/>
<evidence type="ECO:0000259" key="5">
    <source>
        <dbReference type="Pfam" id="PF04542"/>
    </source>
</evidence>
<accession>A0A556M9X5</accession>
<keyword evidence="3" id="KW-0731">Sigma factor</keyword>
<name>A0A556M9X5_9SPHI</name>
<evidence type="ECO:0000313" key="7">
    <source>
        <dbReference type="EMBL" id="TSJ36638.1"/>
    </source>
</evidence>
<dbReference type="InterPro" id="IPR036388">
    <property type="entry name" value="WH-like_DNA-bd_sf"/>
</dbReference>